<dbReference type="AlphaFoldDB" id="A0A7X5UVY7"/>
<sequence length="99" mass="11926">MPKTTQLRIYHVRDGLLDEWVEKWRTLVVPLRLKFGFEIEGAWLDRERNQFVWLISYEGTESFADRNSRYWASAERAAMRLDPKDYLVSTETREVETVR</sequence>
<dbReference type="Proteomes" id="UP000545493">
    <property type="component" value="Unassembled WGS sequence"/>
</dbReference>
<dbReference type="Pfam" id="PF07978">
    <property type="entry name" value="NIPSNAP"/>
    <property type="match status" value="1"/>
</dbReference>
<gene>
    <name evidence="2" type="ORF">FHU38_005055</name>
</gene>
<keyword evidence="3" id="KW-1185">Reference proteome</keyword>
<proteinExistence type="predicted"/>
<evidence type="ECO:0000313" key="2">
    <source>
        <dbReference type="EMBL" id="NIJ14654.1"/>
    </source>
</evidence>
<dbReference type="InterPro" id="IPR011008">
    <property type="entry name" value="Dimeric_a/b-barrel"/>
</dbReference>
<dbReference type="EMBL" id="JAAOYM010000002">
    <property type="protein sequence ID" value="NIJ14654.1"/>
    <property type="molecule type" value="Genomic_DNA"/>
</dbReference>
<evidence type="ECO:0000313" key="3">
    <source>
        <dbReference type="Proteomes" id="UP000545493"/>
    </source>
</evidence>
<dbReference type="Gene3D" id="3.30.70.100">
    <property type="match status" value="1"/>
</dbReference>
<evidence type="ECO:0000259" key="1">
    <source>
        <dbReference type="Pfam" id="PF07978"/>
    </source>
</evidence>
<protein>
    <recommendedName>
        <fullName evidence="1">NIPSNAP domain-containing protein</fullName>
    </recommendedName>
</protein>
<accession>A0A7X5UVY7</accession>
<feature type="domain" description="NIPSNAP" evidence="1">
    <location>
        <begin position="6"/>
        <end position="78"/>
    </location>
</feature>
<dbReference type="RefSeq" id="WP_167176964.1">
    <property type="nucleotide sequence ID" value="NZ_JAAOYM010000002.1"/>
</dbReference>
<comment type="caution">
    <text evidence="2">The sequence shown here is derived from an EMBL/GenBank/DDBJ whole genome shotgun (WGS) entry which is preliminary data.</text>
</comment>
<dbReference type="SUPFAM" id="SSF54909">
    <property type="entry name" value="Dimeric alpha+beta barrel"/>
    <property type="match status" value="1"/>
</dbReference>
<name>A0A7X5UVY7_9PSEU</name>
<dbReference type="InterPro" id="IPR012577">
    <property type="entry name" value="NIPSNAP"/>
</dbReference>
<organism evidence="2 3">
    <name type="scientific">Saccharomonospora amisosensis</name>
    <dbReference type="NCBI Taxonomy" id="1128677"/>
    <lineage>
        <taxon>Bacteria</taxon>
        <taxon>Bacillati</taxon>
        <taxon>Actinomycetota</taxon>
        <taxon>Actinomycetes</taxon>
        <taxon>Pseudonocardiales</taxon>
        <taxon>Pseudonocardiaceae</taxon>
        <taxon>Saccharomonospora</taxon>
    </lineage>
</organism>
<reference evidence="2 3" key="1">
    <citation type="submission" date="2020-03" db="EMBL/GenBank/DDBJ databases">
        <title>Sequencing the genomes of 1000 actinobacteria strains.</title>
        <authorList>
            <person name="Klenk H.-P."/>
        </authorList>
    </citation>
    <scope>NUCLEOTIDE SEQUENCE [LARGE SCALE GENOMIC DNA]</scope>
    <source>
        <strain evidence="2 3">DSM 45685</strain>
    </source>
</reference>